<proteinExistence type="predicted"/>
<dbReference type="InterPro" id="IPR036770">
    <property type="entry name" value="Ankyrin_rpt-contain_sf"/>
</dbReference>
<dbReference type="SUPFAM" id="SSF48403">
    <property type="entry name" value="Ankyrin repeat"/>
    <property type="match status" value="1"/>
</dbReference>
<accession>A0AAD9DIQ8</accession>
<feature type="repeat" description="ANK" evidence="3">
    <location>
        <begin position="689"/>
        <end position="721"/>
    </location>
</feature>
<feature type="compositionally biased region" description="Low complexity" evidence="4">
    <location>
        <begin position="109"/>
        <end position="120"/>
    </location>
</feature>
<dbReference type="PROSITE" id="PS50088">
    <property type="entry name" value="ANK_REPEAT"/>
    <property type="match status" value="6"/>
</dbReference>
<feature type="compositionally biased region" description="Basic and acidic residues" evidence="4">
    <location>
        <begin position="47"/>
        <end position="61"/>
    </location>
</feature>
<feature type="compositionally biased region" description="Pro residues" evidence="4">
    <location>
        <begin position="412"/>
        <end position="435"/>
    </location>
</feature>
<dbReference type="Proteomes" id="UP001224775">
    <property type="component" value="Unassembled WGS sequence"/>
</dbReference>
<keyword evidence="6" id="KW-1185">Reference proteome</keyword>
<evidence type="ECO:0000313" key="6">
    <source>
        <dbReference type="Proteomes" id="UP001224775"/>
    </source>
</evidence>
<feature type="compositionally biased region" description="Polar residues" evidence="4">
    <location>
        <begin position="23"/>
        <end position="34"/>
    </location>
</feature>
<feature type="repeat" description="ANK" evidence="3">
    <location>
        <begin position="590"/>
        <end position="622"/>
    </location>
</feature>
<evidence type="ECO:0000256" key="4">
    <source>
        <dbReference type="SAM" id="MobiDB-lite"/>
    </source>
</evidence>
<dbReference type="SMART" id="SM00248">
    <property type="entry name" value="ANK"/>
    <property type="match status" value="7"/>
</dbReference>
<dbReference type="Pfam" id="PF12796">
    <property type="entry name" value="Ank_2"/>
    <property type="match status" value="2"/>
</dbReference>
<sequence length="1010" mass="109553">MEDDGSDDNEAKMPAIQNDEGDSVSSDAAMNENKNYLPPCLKRRKRSESDTSNHSKEDDNTTKPPALKRNRQGTAAASAEESNLPFAPSIDEYLQSPHDYAPRPEWCHPTTNNSASSPSSGNQGVEFAGVASTQNAAAADPAAAARMNAAAAFERLMPAAGLGVGHNIANMNDVMNRHVNNDNDAAPDNPLPRPPVQRNNLEAVNNLVARLRNGDNPPGEVNAAVVAAAQEVANNMNGNVAAIPLAAVARQINAPNRNNDQQNNNRERRHHHHHHRRRRILVPVGAGGGGAQQRQQLRDAIGSIEVGAQQLRRAIANVPRLSAQQRAALRNMIGGGGGQRRAAGGQLGQVDIAAIEQILRAAPRQAGGAGLVIGAGGGGQPDVPMLNLQALNAMPWLVLRGRQQQPVLQPQQPVPPEQQGPPPRPLPQPAGPPRPWQQQEPAPPAQQQQEEQEPAPPQQPLQLQPHEQQLPPPELNPPAQANAADANPPDEANIAAEGSGSTSNANEANNVQGPPGKISVFGNDLDTVLHLAIKRGAVDAALDLIEGGACIDFPNAKGITPLMTASQEGNVIIARALLDKGAKANNTTIRGSTALIQACHFGRLNVVEELLKHGALIEQANYKNTTALMRSSQEGHEHVVKLLLQHNAVVNRRNDERMTALMLCSQRGHSGIVKMLLKAGAEIDAKTSQDSTSLMLACKRKNLEVAKILVAAGTELKLKDCKNRTVLETATRRGNADFARILTDDAQIRLVKEEARRERNFCMIRLWHLLNWERATIRVPPNYLNVHNLAEDLENPVLQQLCPSKRTLVRAMTMPAPVIELITAFIPLPLSWEKRLSLLSSRSHVDPDTAVYNALDLLDEVLEEGGILEAFDLADMPPPVSFNSWTYFRGWCGRCDVILSRCQNEDTSNIFAHDASGDNTPRHVQSAQSQRRQANYLQVVSRAPTALAEVLASSPYEMPPVLVERLKSNGDIQSLARRLTSGVHFEPSVVNEMIVLARMAVMWCESRPFY</sequence>
<feature type="region of interest" description="Disordered" evidence="4">
    <location>
        <begin position="405"/>
        <end position="515"/>
    </location>
</feature>
<feature type="compositionally biased region" description="Basic residues" evidence="4">
    <location>
        <begin position="267"/>
        <end position="278"/>
    </location>
</feature>
<dbReference type="EMBL" id="JATAAI010000002">
    <property type="protein sequence ID" value="KAK1747644.1"/>
    <property type="molecule type" value="Genomic_DNA"/>
</dbReference>
<feature type="repeat" description="ANK" evidence="3">
    <location>
        <begin position="557"/>
        <end position="589"/>
    </location>
</feature>
<feature type="region of interest" description="Disordered" evidence="4">
    <location>
        <begin position="1"/>
        <end position="125"/>
    </location>
</feature>
<dbReference type="InterPro" id="IPR002110">
    <property type="entry name" value="Ankyrin_rpt"/>
</dbReference>
<feature type="repeat" description="ANK" evidence="3">
    <location>
        <begin position="623"/>
        <end position="655"/>
    </location>
</feature>
<feature type="compositionally biased region" description="Low complexity" evidence="4">
    <location>
        <begin position="460"/>
        <end position="469"/>
    </location>
</feature>
<feature type="repeat" description="ANK" evidence="3">
    <location>
        <begin position="524"/>
        <end position="556"/>
    </location>
</feature>
<name>A0AAD9DIQ8_9STRA</name>
<keyword evidence="1" id="KW-0677">Repeat</keyword>
<dbReference type="AlphaFoldDB" id="A0AAD9DIQ8"/>
<evidence type="ECO:0000313" key="5">
    <source>
        <dbReference type="EMBL" id="KAK1747644.1"/>
    </source>
</evidence>
<gene>
    <name evidence="5" type="ORF">QTG54_001607</name>
</gene>
<evidence type="ECO:0000256" key="1">
    <source>
        <dbReference type="ARBA" id="ARBA00022737"/>
    </source>
</evidence>
<keyword evidence="2 3" id="KW-0040">ANK repeat</keyword>
<evidence type="ECO:0000256" key="3">
    <source>
        <dbReference type="PROSITE-ProRule" id="PRU00023"/>
    </source>
</evidence>
<comment type="caution">
    <text evidence="5">The sequence shown here is derived from an EMBL/GenBank/DDBJ whole genome shotgun (WGS) entry which is preliminary data.</text>
</comment>
<feature type="compositionally biased region" description="Low complexity" evidence="4">
    <location>
        <begin position="436"/>
        <end position="449"/>
    </location>
</feature>
<feature type="repeat" description="ANK" evidence="3">
    <location>
        <begin position="656"/>
        <end position="688"/>
    </location>
</feature>
<evidence type="ECO:0000256" key="2">
    <source>
        <dbReference type="ARBA" id="ARBA00023043"/>
    </source>
</evidence>
<dbReference type="PROSITE" id="PS50297">
    <property type="entry name" value="ANK_REP_REGION"/>
    <property type="match status" value="4"/>
</dbReference>
<organism evidence="5 6">
    <name type="scientific">Skeletonema marinoi</name>
    <dbReference type="NCBI Taxonomy" id="267567"/>
    <lineage>
        <taxon>Eukaryota</taxon>
        <taxon>Sar</taxon>
        <taxon>Stramenopiles</taxon>
        <taxon>Ochrophyta</taxon>
        <taxon>Bacillariophyta</taxon>
        <taxon>Coscinodiscophyceae</taxon>
        <taxon>Thalassiosirophycidae</taxon>
        <taxon>Thalassiosirales</taxon>
        <taxon>Skeletonemataceae</taxon>
        <taxon>Skeletonema</taxon>
        <taxon>Skeletonema marinoi-dohrnii complex</taxon>
    </lineage>
</organism>
<feature type="compositionally biased region" description="Polar residues" evidence="4">
    <location>
        <begin position="499"/>
        <end position="512"/>
    </location>
</feature>
<dbReference type="PANTHER" id="PTHR24173:SF74">
    <property type="entry name" value="ANKYRIN REPEAT DOMAIN-CONTAINING PROTEIN 16"/>
    <property type="match status" value="1"/>
</dbReference>
<dbReference type="PANTHER" id="PTHR24173">
    <property type="entry name" value="ANKYRIN REPEAT CONTAINING"/>
    <property type="match status" value="1"/>
</dbReference>
<feature type="compositionally biased region" description="Low complexity" evidence="4">
    <location>
        <begin position="477"/>
        <end position="497"/>
    </location>
</feature>
<dbReference type="Gene3D" id="1.25.40.20">
    <property type="entry name" value="Ankyrin repeat-containing domain"/>
    <property type="match status" value="1"/>
</dbReference>
<protein>
    <submittedName>
        <fullName evidence="5">Ankyrin repeat domain-containing protein</fullName>
    </submittedName>
</protein>
<reference evidence="5" key="1">
    <citation type="submission" date="2023-06" db="EMBL/GenBank/DDBJ databases">
        <title>Survivors Of The Sea: Transcriptome response of Skeletonema marinoi to long-term dormancy.</title>
        <authorList>
            <person name="Pinder M.I.M."/>
            <person name="Kourtchenko O."/>
            <person name="Robertson E.K."/>
            <person name="Larsson T."/>
            <person name="Maumus F."/>
            <person name="Osuna-Cruz C.M."/>
            <person name="Vancaester E."/>
            <person name="Stenow R."/>
            <person name="Vandepoele K."/>
            <person name="Ploug H."/>
            <person name="Bruchert V."/>
            <person name="Godhe A."/>
            <person name="Topel M."/>
        </authorList>
    </citation>
    <scope>NUCLEOTIDE SEQUENCE</scope>
    <source>
        <strain evidence="5">R05AC</strain>
    </source>
</reference>
<feature type="region of interest" description="Disordered" evidence="4">
    <location>
        <begin position="254"/>
        <end position="278"/>
    </location>
</feature>